<protein>
    <submittedName>
        <fullName evidence="3">MSP domain-containing protein</fullName>
    </submittedName>
</protein>
<evidence type="ECO:0000313" key="3">
    <source>
        <dbReference type="WBParaSite" id="SRDH1_12490.1"/>
    </source>
</evidence>
<dbReference type="WBParaSite" id="SRDH1_12490.1">
    <property type="protein sequence ID" value="SRDH1_12490.1"/>
    <property type="gene ID" value="SRDH1_12490"/>
</dbReference>
<accession>A0AA85EKL8</accession>
<dbReference type="Pfam" id="PF26579">
    <property type="entry name" value="Ig_CFAP47"/>
    <property type="match status" value="1"/>
</dbReference>
<name>A0AA85EKL8_9TREM</name>
<dbReference type="PANTHER" id="PTHR45912:SF3">
    <property type="entry name" value="CILIA- AND FLAGELLA-ASSOCIATED PROTEIN 47"/>
    <property type="match status" value="1"/>
</dbReference>
<dbReference type="AlphaFoldDB" id="A0AA85EKL8"/>
<dbReference type="Proteomes" id="UP000050792">
    <property type="component" value="Unassembled WGS sequence"/>
</dbReference>
<evidence type="ECO:0000259" key="1">
    <source>
        <dbReference type="Pfam" id="PF26579"/>
    </source>
</evidence>
<dbReference type="GO" id="GO:0005929">
    <property type="term" value="C:cilium"/>
    <property type="evidence" value="ECO:0007669"/>
    <property type="project" value="TreeGrafter"/>
</dbReference>
<reference evidence="2" key="1">
    <citation type="submission" date="2022-06" db="EMBL/GenBank/DDBJ databases">
        <authorList>
            <person name="Berger JAMES D."/>
            <person name="Berger JAMES D."/>
        </authorList>
    </citation>
    <scope>NUCLEOTIDE SEQUENCE [LARGE SCALE GENOMIC DNA]</scope>
</reference>
<dbReference type="InterPro" id="IPR058952">
    <property type="entry name" value="Ig_CFAP47"/>
</dbReference>
<organism evidence="2 3">
    <name type="scientific">Schistosoma rodhaini</name>
    <dbReference type="NCBI Taxonomy" id="6188"/>
    <lineage>
        <taxon>Eukaryota</taxon>
        <taxon>Metazoa</taxon>
        <taxon>Spiralia</taxon>
        <taxon>Lophotrochozoa</taxon>
        <taxon>Platyhelminthes</taxon>
        <taxon>Trematoda</taxon>
        <taxon>Digenea</taxon>
        <taxon>Strigeidida</taxon>
        <taxon>Schistosomatoidea</taxon>
        <taxon>Schistosomatidae</taxon>
        <taxon>Schistosoma</taxon>
    </lineage>
</organism>
<dbReference type="GO" id="GO:0060271">
    <property type="term" value="P:cilium assembly"/>
    <property type="evidence" value="ECO:0007669"/>
    <property type="project" value="TreeGrafter"/>
</dbReference>
<dbReference type="PANTHER" id="PTHR45912">
    <property type="entry name" value="CILIA- AND FLAGELLA-ASSOCIATED PROTEIN 47"/>
    <property type="match status" value="1"/>
</dbReference>
<reference evidence="3" key="2">
    <citation type="submission" date="2023-11" db="UniProtKB">
        <authorList>
            <consortium name="WormBaseParasite"/>
        </authorList>
    </citation>
    <scope>IDENTIFICATION</scope>
</reference>
<proteinExistence type="predicted"/>
<sequence>MHKSNSNKCKSISSSSSTSSSVRWLIPIKGIPEMKSLSYPSLNEFNTSPIIIHGTVRSKSYFIITLRLFNTLIHTETNLSFDENIKDIEVRVIQSEEDKKLFNEKMFNNKLNESSSLLLLHNHSTILDQIKMNNLEWIIKPIINNEDQKLMKLINLEKILIESLFIKLFQIKNYDHLKMTEIQLGMIFSPVISFKCSADLMIRTSLGGIWKFGLVFKSKDPPIDDTIYIPHKGVGRPVKVQLDLTSQTDEPLKFIARLYPKNQTEYTIEPEEGILPPMNKDNEANIKNSPLIITFKPNSYGKPIIAQLIIQVS</sequence>
<evidence type="ECO:0000313" key="2">
    <source>
        <dbReference type="Proteomes" id="UP000050792"/>
    </source>
</evidence>
<feature type="domain" description="CFAP47-like immunoglobulin-like" evidence="1">
    <location>
        <begin position="158"/>
        <end position="218"/>
    </location>
</feature>
<keyword evidence="2" id="KW-1185">Reference proteome</keyword>